<evidence type="ECO:0000313" key="1">
    <source>
        <dbReference type="EMBL" id="CAI6234838.1"/>
    </source>
</evidence>
<accession>A0A9W4U2U8</accession>
<dbReference type="OrthoDB" id="409543at2759"/>
<dbReference type="AlphaFoldDB" id="A0A9W4U2U8"/>
<dbReference type="EMBL" id="CAOQHR010000001">
    <property type="protein sequence ID" value="CAI6234838.1"/>
    <property type="molecule type" value="Genomic_DNA"/>
</dbReference>
<protein>
    <recommendedName>
        <fullName evidence="3">Capsule polysaccharide biosynthesis protein</fullName>
    </recommendedName>
</protein>
<keyword evidence="2" id="KW-1185">Reference proteome</keyword>
<dbReference type="InterPro" id="IPR008441">
    <property type="entry name" value="AfumC-like_glycosyl_Trfase"/>
</dbReference>
<dbReference type="InterPro" id="IPR029044">
    <property type="entry name" value="Nucleotide-diphossugar_trans"/>
</dbReference>
<dbReference type="Gene3D" id="3.90.550.20">
    <property type="match status" value="1"/>
</dbReference>
<name>A0A9W4U2U8_9PLEO</name>
<dbReference type="Pfam" id="PF05704">
    <property type="entry name" value="Caps_synth"/>
    <property type="match status" value="1"/>
</dbReference>
<proteinExistence type="predicted"/>
<sequence length="407" mass="46061">MSPPQKYTIPPEYQSQLTYHPCPDTRSDAEILSTLSTYRPITSEKNIWAYWHSGLHSMPPWCQRNVASWVRMHSSTNWTIRVLDSTPASPNYFLNYVSGDHLPDAFVGGTMDGPYVGPHSADMLRGACLFAHGGVFMDVGIPIVRGVERVCWGVLESEGNGFEVAAPWVYGTHVGNHFVAARKGSEFIRRWHKLFTHLWQNHTNSTGLMQHPLMTILSTLPPPSPTRPSKFQWDISQPAAKVDEYVTQVQCWNRLCHLSSTPSDPFSGADYWSTKVLLWDGLLETWGAETTLGFKGCGRKMYEYFSMKVDGDEMYKQSAKYKDAERVVWRLLAKSSMQKVFRGKALTVDKELGELWDEDDQGRDCGVGTFGELFRWGCENFWQTRDGVEVVGAPRPGVTFEKGLLEV</sequence>
<reference evidence="1" key="1">
    <citation type="submission" date="2023-01" db="EMBL/GenBank/DDBJ databases">
        <authorList>
            <person name="Van Ghelder C."/>
            <person name="Rancurel C."/>
        </authorList>
    </citation>
    <scope>NUCLEOTIDE SEQUENCE</scope>
    <source>
        <strain evidence="1">CNCM I-4278</strain>
    </source>
</reference>
<evidence type="ECO:0008006" key="3">
    <source>
        <dbReference type="Google" id="ProtNLM"/>
    </source>
</evidence>
<organism evidence="1 2">
    <name type="scientific">Periconia digitata</name>
    <dbReference type="NCBI Taxonomy" id="1303443"/>
    <lineage>
        <taxon>Eukaryota</taxon>
        <taxon>Fungi</taxon>
        <taxon>Dikarya</taxon>
        <taxon>Ascomycota</taxon>
        <taxon>Pezizomycotina</taxon>
        <taxon>Dothideomycetes</taxon>
        <taxon>Pleosporomycetidae</taxon>
        <taxon>Pleosporales</taxon>
        <taxon>Massarineae</taxon>
        <taxon>Periconiaceae</taxon>
        <taxon>Periconia</taxon>
    </lineage>
</organism>
<dbReference type="SUPFAM" id="SSF53448">
    <property type="entry name" value="Nucleotide-diphospho-sugar transferases"/>
    <property type="match status" value="1"/>
</dbReference>
<dbReference type="Proteomes" id="UP001152607">
    <property type="component" value="Unassembled WGS sequence"/>
</dbReference>
<gene>
    <name evidence="1" type="ORF">PDIGIT_LOCUS359</name>
</gene>
<evidence type="ECO:0000313" key="2">
    <source>
        <dbReference type="Proteomes" id="UP001152607"/>
    </source>
</evidence>
<dbReference type="GO" id="GO:0016757">
    <property type="term" value="F:glycosyltransferase activity"/>
    <property type="evidence" value="ECO:0007669"/>
    <property type="project" value="InterPro"/>
</dbReference>
<comment type="caution">
    <text evidence="1">The sequence shown here is derived from an EMBL/GenBank/DDBJ whole genome shotgun (WGS) entry which is preliminary data.</text>
</comment>